<reference evidence="1" key="1">
    <citation type="submission" date="2022-04" db="EMBL/GenBank/DDBJ databases">
        <title>Jade perch genome.</title>
        <authorList>
            <person name="Chao B."/>
        </authorList>
    </citation>
    <scope>NUCLEOTIDE SEQUENCE</scope>
    <source>
        <strain evidence="1">CB-2022</strain>
    </source>
</reference>
<proteinExistence type="predicted"/>
<gene>
    <name evidence="1" type="ORF">L3Q82_016599</name>
</gene>
<protein>
    <submittedName>
        <fullName evidence="1">Uncharacterized protein</fullName>
    </submittedName>
</protein>
<keyword evidence="2" id="KW-1185">Reference proteome</keyword>
<dbReference type="Proteomes" id="UP000831701">
    <property type="component" value="Chromosome 2"/>
</dbReference>
<organism evidence="1 2">
    <name type="scientific">Scortum barcoo</name>
    <name type="common">barcoo grunter</name>
    <dbReference type="NCBI Taxonomy" id="214431"/>
    <lineage>
        <taxon>Eukaryota</taxon>
        <taxon>Metazoa</taxon>
        <taxon>Chordata</taxon>
        <taxon>Craniata</taxon>
        <taxon>Vertebrata</taxon>
        <taxon>Euteleostomi</taxon>
        <taxon>Actinopterygii</taxon>
        <taxon>Neopterygii</taxon>
        <taxon>Teleostei</taxon>
        <taxon>Neoteleostei</taxon>
        <taxon>Acanthomorphata</taxon>
        <taxon>Eupercaria</taxon>
        <taxon>Centrarchiformes</taxon>
        <taxon>Terapontoidei</taxon>
        <taxon>Terapontidae</taxon>
        <taxon>Scortum</taxon>
    </lineage>
</organism>
<comment type="caution">
    <text evidence="1">The sequence shown here is derived from an EMBL/GenBank/DDBJ whole genome shotgun (WGS) entry which is preliminary data.</text>
</comment>
<accession>A0ACB8X7K9</accession>
<evidence type="ECO:0000313" key="2">
    <source>
        <dbReference type="Proteomes" id="UP000831701"/>
    </source>
</evidence>
<feature type="non-terminal residue" evidence="1">
    <location>
        <position position="557"/>
    </location>
</feature>
<sequence>MMTPRYVPLVRRQPVHTRTVRRWTQEAAEALQDCFESTDWDVLCEPHGEDIDNMTDCITEYIRFCEDTTVPARTVHCFSNNKPWITRDLKALLNKKKMAFRAGDREEQRRVQHELRDMLRTCKDNYRRKLEAKLQQNNVRDVWTGMKHITGDEGERQADPPTHPHCPKWLDPPPAVSCTTPLHLPPSSPPPLPSSTEDIHINLCTLTVTTGQVKRQLERLHQRKAAGPDGITPRILKTCASQLSPVLGHLYNLSLSQEKVPMLWKTSCLDSSPQEVKAIRPGRLQTSCPHISCDEGPGETGLSPAEATGVDDAVIYLLQRAHMHLDGGGGTVRITFFDFSSAFNTIQPLLLGEKLQVMGVDDSMISWITDYLTGRPQFVRLGSVLSDVVVSDTGAPQGTVLSPFLFTLYTTDFQYNSESCHLQKFSDDSAVVGCIREGEEGEYRTLVDNFVEWSEQNHLRLNVNKTREMVIDFRRKKMPSQPLRIRGEVVEEVEDYKYLGVVIDNRLDWKSNTEAVYKKGMSRLYFLRKLRSFNMGSRMLEIFYQSVVASAIFFAAV</sequence>
<dbReference type="EMBL" id="CM041532">
    <property type="protein sequence ID" value="KAI3376065.1"/>
    <property type="molecule type" value="Genomic_DNA"/>
</dbReference>
<name>A0ACB8X7K9_9TELE</name>
<evidence type="ECO:0000313" key="1">
    <source>
        <dbReference type="EMBL" id="KAI3376065.1"/>
    </source>
</evidence>